<dbReference type="EMBL" id="FOLL01000013">
    <property type="protein sequence ID" value="SFC51538.1"/>
    <property type="molecule type" value="Genomic_DNA"/>
</dbReference>
<dbReference type="InterPro" id="IPR000933">
    <property type="entry name" value="Glyco_hydro_29"/>
</dbReference>
<dbReference type="EC" id="3.2.1.51" evidence="3"/>
<reference evidence="8 9" key="1">
    <citation type="submission" date="2016-10" db="EMBL/GenBank/DDBJ databases">
        <authorList>
            <person name="de Groot N.N."/>
        </authorList>
    </citation>
    <scope>NUCLEOTIDE SEQUENCE [LARGE SCALE GENOMIC DNA]</scope>
    <source>
        <strain evidence="8 9">DSM 22900</strain>
    </source>
</reference>
<dbReference type="InterPro" id="IPR016286">
    <property type="entry name" value="FUC_metazoa-typ"/>
</dbReference>
<evidence type="ECO:0000256" key="6">
    <source>
        <dbReference type="ARBA" id="ARBA00023295"/>
    </source>
</evidence>
<feature type="domain" description="Glycoside hydrolase family 29 N-terminal" evidence="7">
    <location>
        <begin position="59"/>
        <end position="400"/>
    </location>
</feature>
<dbReference type="GO" id="GO:0004560">
    <property type="term" value="F:alpha-L-fucosidase activity"/>
    <property type="evidence" value="ECO:0007669"/>
    <property type="project" value="InterPro"/>
</dbReference>
<proteinExistence type="inferred from homology"/>
<dbReference type="STRING" id="623281.SAMN05421747_11328"/>
<keyword evidence="9" id="KW-1185">Reference proteome</keyword>
<dbReference type="PANTHER" id="PTHR10030">
    <property type="entry name" value="ALPHA-L-FUCOSIDASE"/>
    <property type="match status" value="1"/>
</dbReference>
<dbReference type="Proteomes" id="UP000199577">
    <property type="component" value="Unassembled WGS sequence"/>
</dbReference>
<evidence type="ECO:0000256" key="1">
    <source>
        <dbReference type="ARBA" id="ARBA00004071"/>
    </source>
</evidence>
<dbReference type="GO" id="GO:0005764">
    <property type="term" value="C:lysosome"/>
    <property type="evidence" value="ECO:0007669"/>
    <property type="project" value="TreeGrafter"/>
</dbReference>
<dbReference type="AlphaFoldDB" id="A0A1I1JYE3"/>
<organism evidence="8 9">
    <name type="scientific">Parapedobacter composti</name>
    <dbReference type="NCBI Taxonomy" id="623281"/>
    <lineage>
        <taxon>Bacteria</taxon>
        <taxon>Pseudomonadati</taxon>
        <taxon>Bacteroidota</taxon>
        <taxon>Sphingobacteriia</taxon>
        <taxon>Sphingobacteriales</taxon>
        <taxon>Sphingobacteriaceae</taxon>
        <taxon>Parapedobacter</taxon>
    </lineage>
</organism>
<dbReference type="InterPro" id="IPR057739">
    <property type="entry name" value="Glyco_hydro_29_N"/>
</dbReference>
<comment type="function">
    <text evidence="1">Alpha-L-fucosidase is responsible for hydrolyzing the alpha-1,6-linked fucose joined to the reducing-end N-acetylglucosamine of the carbohydrate moieties of glycoproteins.</text>
</comment>
<evidence type="ECO:0000313" key="8">
    <source>
        <dbReference type="EMBL" id="SFC51538.1"/>
    </source>
</evidence>
<keyword evidence="5" id="KW-0378">Hydrolase</keyword>
<evidence type="ECO:0000256" key="5">
    <source>
        <dbReference type="ARBA" id="ARBA00022801"/>
    </source>
</evidence>
<keyword evidence="6" id="KW-0326">Glycosidase</keyword>
<evidence type="ECO:0000259" key="7">
    <source>
        <dbReference type="Pfam" id="PF01120"/>
    </source>
</evidence>
<gene>
    <name evidence="8" type="ORF">SAMN05421747_11328</name>
</gene>
<evidence type="ECO:0000256" key="4">
    <source>
        <dbReference type="ARBA" id="ARBA00022729"/>
    </source>
</evidence>
<evidence type="ECO:0000256" key="3">
    <source>
        <dbReference type="ARBA" id="ARBA00012662"/>
    </source>
</evidence>
<evidence type="ECO:0000313" key="9">
    <source>
        <dbReference type="Proteomes" id="UP000199577"/>
    </source>
</evidence>
<accession>A0A1I1JYE3</accession>
<dbReference type="SUPFAM" id="SSF51445">
    <property type="entry name" value="(Trans)glycosidases"/>
    <property type="match status" value="1"/>
</dbReference>
<name>A0A1I1JYE3_9SPHI</name>
<evidence type="ECO:0000256" key="2">
    <source>
        <dbReference type="ARBA" id="ARBA00007951"/>
    </source>
</evidence>
<dbReference type="SMART" id="SM00812">
    <property type="entry name" value="Alpha_L_fucos"/>
    <property type="match status" value="1"/>
</dbReference>
<dbReference type="PIRSF" id="PIRSF001092">
    <property type="entry name" value="Alpha-L-fucosidase"/>
    <property type="match status" value="1"/>
</dbReference>
<dbReference type="GO" id="GO:0006004">
    <property type="term" value="P:fucose metabolic process"/>
    <property type="evidence" value="ECO:0007669"/>
    <property type="project" value="InterPro"/>
</dbReference>
<dbReference type="PANTHER" id="PTHR10030:SF37">
    <property type="entry name" value="ALPHA-L-FUCOSIDASE-RELATED"/>
    <property type="match status" value="1"/>
</dbReference>
<dbReference type="InterPro" id="IPR017853">
    <property type="entry name" value="GH"/>
</dbReference>
<dbReference type="GO" id="GO:0016139">
    <property type="term" value="P:glycoside catabolic process"/>
    <property type="evidence" value="ECO:0007669"/>
    <property type="project" value="TreeGrafter"/>
</dbReference>
<comment type="similarity">
    <text evidence="2">Belongs to the glycosyl hydrolase 29 family.</text>
</comment>
<sequence>MTQPQWRLSLSVKVFLNIIKLYKIEMKSVLRINLKCVVNIGFLLFLTLFGKAQVPAYLSEYKQQYNKNPREANLTWFKEAKFGMFIHYGLYSLVGKGEWIQLLDTIPLDEYGKLQHRFTAESFDAERIVLLAKNAGMRYITFTTKHHDGFCLFDTKQTEFNSMRSPAKRDLVAELAAACRKHGLGLFLYYSYAADWKHPYFYPPEAGWKSARPAYRDRPEAYLYREPADFRHYIEYVHNQLTELLTQYPDIAGIWLDPIMGYYSKPDLFPIAETYALIRRLSPHALISFKQGANGEEDFVAPERGATAKVGEQLAAAKLAAERNRDKPVEICNTMQRPVPGTPGGATWGYNKALDGNHLTAADIKRLRRDAEQAGANLLLNIGPLPDGAVHPEDAEALSSLKQ</sequence>
<dbReference type="Pfam" id="PF01120">
    <property type="entry name" value="Alpha_L_fucos"/>
    <property type="match status" value="1"/>
</dbReference>
<protein>
    <recommendedName>
        <fullName evidence="3">alpha-L-fucosidase</fullName>
        <ecNumber evidence="3">3.2.1.51</ecNumber>
    </recommendedName>
</protein>
<dbReference type="Gene3D" id="3.20.20.80">
    <property type="entry name" value="Glycosidases"/>
    <property type="match status" value="1"/>
</dbReference>
<keyword evidence="4" id="KW-0732">Signal</keyword>